<dbReference type="AlphaFoldDB" id="A0A9N7NVW1"/>
<keyword evidence="3" id="KW-1185">Reference proteome</keyword>
<dbReference type="InterPro" id="IPR036397">
    <property type="entry name" value="RNaseH_sf"/>
</dbReference>
<dbReference type="InterPro" id="IPR002156">
    <property type="entry name" value="RNaseH_domain"/>
</dbReference>
<dbReference type="GO" id="GO:0003676">
    <property type="term" value="F:nucleic acid binding"/>
    <property type="evidence" value="ECO:0007669"/>
    <property type="project" value="InterPro"/>
</dbReference>
<dbReference type="GO" id="GO:0004523">
    <property type="term" value="F:RNA-DNA hybrid ribonuclease activity"/>
    <property type="evidence" value="ECO:0007669"/>
    <property type="project" value="InterPro"/>
</dbReference>
<organism evidence="2 3">
    <name type="scientific">Striga hermonthica</name>
    <name type="common">Purple witchweed</name>
    <name type="synonym">Buchnera hermonthica</name>
    <dbReference type="NCBI Taxonomy" id="68872"/>
    <lineage>
        <taxon>Eukaryota</taxon>
        <taxon>Viridiplantae</taxon>
        <taxon>Streptophyta</taxon>
        <taxon>Embryophyta</taxon>
        <taxon>Tracheophyta</taxon>
        <taxon>Spermatophyta</taxon>
        <taxon>Magnoliopsida</taxon>
        <taxon>eudicotyledons</taxon>
        <taxon>Gunneridae</taxon>
        <taxon>Pentapetalae</taxon>
        <taxon>asterids</taxon>
        <taxon>lamiids</taxon>
        <taxon>Lamiales</taxon>
        <taxon>Orobanchaceae</taxon>
        <taxon>Buchnereae</taxon>
        <taxon>Striga</taxon>
    </lineage>
</organism>
<evidence type="ECO:0000313" key="3">
    <source>
        <dbReference type="Proteomes" id="UP001153555"/>
    </source>
</evidence>
<evidence type="ECO:0000313" key="2">
    <source>
        <dbReference type="EMBL" id="CAA0839056.1"/>
    </source>
</evidence>
<dbReference type="PANTHER" id="PTHR48475:SF1">
    <property type="entry name" value="RNASE H TYPE-1 DOMAIN-CONTAINING PROTEIN"/>
    <property type="match status" value="1"/>
</dbReference>
<dbReference type="CDD" id="cd09279">
    <property type="entry name" value="RNase_HI_like"/>
    <property type="match status" value="1"/>
</dbReference>
<reference evidence="2" key="1">
    <citation type="submission" date="2019-12" db="EMBL/GenBank/DDBJ databases">
        <authorList>
            <person name="Scholes J."/>
        </authorList>
    </citation>
    <scope>NUCLEOTIDE SEQUENCE</scope>
</reference>
<evidence type="ECO:0000259" key="1">
    <source>
        <dbReference type="Pfam" id="PF13456"/>
    </source>
</evidence>
<comment type="caution">
    <text evidence="2">The sequence shown here is derived from an EMBL/GenBank/DDBJ whole genome shotgun (WGS) entry which is preliminary data.</text>
</comment>
<dbReference type="Gene3D" id="3.30.420.10">
    <property type="entry name" value="Ribonuclease H-like superfamily/Ribonuclease H"/>
    <property type="match status" value="1"/>
</dbReference>
<dbReference type="OrthoDB" id="1934387at2759"/>
<proteinExistence type="predicted"/>
<dbReference type="PANTHER" id="PTHR48475">
    <property type="entry name" value="RIBONUCLEASE H"/>
    <property type="match status" value="1"/>
</dbReference>
<name>A0A9N7NVW1_STRHE</name>
<dbReference type="InterPro" id="IPR012337">
    <property type="entry name" value="RNaseH-like_sf"/>
</dbReference>
<gene>
    <name evidence="2" type="ORF">SHERM_05627</name>
</gene>
<feature type="domain" description="RNase H type-1" evidence="1">
    <location>
        <begin position="3"/>
        <end position="89"/>
    </location>
</feature>
<dbReference type="EMBL" id="CACSLK010031421">
    <property type="protein sequence ID" value="CAA0839056.1"/>
    <property type="molecule type" value="Genomic_DNA"/>
</dbReference>
<dbReference type="Proteomes" id="UP001153555">
    <property type="component" value="Unassembled WGS sequence"/>
</dbReference>
<dbReference type="Pfam" id="PF13456">
    <property type="entry name" value="RVT_3"/>
    <property type="match status" value="1"/>
</dbReference>
<sequence length="117" mass="12912">MKLAPNLANNPAEYEAILACLMIAIGENIKKLVLKSDSQLVVRQILGEYEARDENMATYLDKVKNLQKRIDVEFVLILREENQVADSLSHIFSPLQGSGGILGASIGYGYTPYRGSP</sequence>
<accession>A0A9N7NVW1</accession>
<protein>
    <submittedName>
        <fullName evidence="2">RNase H family protein</fullName>
    </submittedName>
</protein>
<dbReference type="SUPFAM" id="SSF53098">
    <property type="entry name" value="Ribonuclease H-like"/>
    <property type="match status" value="1"/>
</dbReference>